<proteinExistence type="predicted"/>
<keyword evidence="3" id="KW-0902">Two-component regulatory system</keyword>
<organism evidence="5 6">
    <name type="scientific">Nocardia huaxiensis</name>
    <dbReference type="NCBI Taxonomy" id="2755382"/>
    <lineage>
        <taxon>Bacteria</taxon>
        <taxon>Bacillati</taxon>
        <taxon>Actinomycetota</taxon>
        <taxon>Actinomycetes</taxon>
        <taxon>Mycobacteriales</taxon>
        <taxon>Nocardiaceae</taxon>
        <taxon>Nocardia</taxon>
    </lineage>
</organism>
<dbReference type="Gene3D" id="1.20.5.1930">
    <property type="match status" value="1"/>
</dbReference>
<dbReference type="InterPro" id="IPR036890">
    <property type="entry name" value="HATPase_C_sf"/>
</dbReference>
<evidence type="ECO:0000259" key="4">
    <source>
        <dbReference type="SMART" id="SM00065"/>
    </source>
</evidence>
<dbReference type="Gene3D" id="3.30.565.10">
    <property type="entry name" value="Histidine kinase-like ATPase, C-terminal domain"/>
    <property type="match status" value="1"/>
</dbReference>
<dbReference type="PANTHER" id="PTHR24421:SF56">
    <property type="entry name" value="OXYGEN SENSOR HISTIDINE KINASE RESPONSE REGULATOR DOST"/>
    <property type="match status" value="1"/>
</dbReference>
<dbReference type="InterPro" id="IPR003018">
    <property type="entry name" value="GAF"/>
</dbReference>
<evidence type="ECO:0000256" key="3">
    <source>
        <dbReference type="ARBA" id="ARBA00023012"/>
    </source>
</evidence>
<dbReference type="PANTHER" id="PTHR24421">
    <property type="entry name" value="NITRATE/NITRITE SENSOR PROTEIN NARX-RELATED"/>
    <property type="match status" value="1"/>
</dbReference>
<dbReference type="CDD" id="cd16917">
    <property type="entry name" value="HATPase_UhpB-NarQ-NarX-like"/>
    <property type="match status" value="1"/>
</dbReference>
<dbReference type="AlphaFoldDB" id="A0A7D6ZP99"/>
<evidence type="ECO:0000313" key="5">
    <source>
        <dbReference type="EMBL" id="QLY30265.1"/>
    </source>
</evidence>
<protein>
    <submittedName>
        <fullName evidence="5">GAF domain-containing protein</fullName>
    </submittedName>
</protein>
<dbReference type="Pfam" id="PF02518">
    <property type="entry name" value="HATPase_c"/>
    <property type="match status" value="1"/>
</dbReference>
<evidence type="ECO:0000313" key="6">
    <source>
        <dbReference type="Proteomes" id="UP000515512"/>
    </source>
</evidence>
<dbReference type="KEGG" id="nhu:H0264_34820"/>
<dbReference type="InterPro" id="IPR050482">
    <property type="entry name" value="Sensor_HK_TwoCompSys"/>
</dbReference>
<sequence length="388" mass="41860">MDQDGVPGELRRLQAPAERLHELLEAVYAVSTDRDLPTILRQLVVSAARVVDAEFGAMGLLAPETRDGRRRLAEFIQFGVDDETEQRIGVWPHGGGVLGAVLASDEPVRIDELSAHPAFAGWPAGHPLMHSFLGVPVRIQGELYGNLYLANKRGGPFTPEDARIIEALAVMAGVKIANVRMLEEKHRDNVTIAVMEDRERIARDLHDTVIQRIYAAGLTVQGALRADPAPEVAERLERVVTALDETIQDIRATIFAIQSPAESKGLQSDITDLVTSAARHLGFTPALRQYGPIDAVPAETGRQALAVLRESLSNVVRHADATRIDVHVVADADELRITVADNGIGLGDEPHDGGLRNMAERAGKLGGALELGPGLDGQGTGLLWRVPI</sequence>
<dbReference type="GO" id="GO:0000155">
    <property type="term" value="F:phosphorelay sensor kinase activity"/>
    <property type="evidence" value="ECO:0007669"/>
    <property type="project" value="InterPro"/>
</dbReference>
<dbReference type="RefSeq" id="WP_181581463.1">
    <property type="nucleotide sequence ID" value="NZ_CP059399.1"/>
</dbReference>
<dbReference type="Proteomes" id="UP000515512">
    <property type="component" value="Chromosome"/>
</dbReference>
<reference evidence="5 6" key="1">
    <citation type="submission" date="2020-07" db="EMBL/GenBank/DDBJ databases">
        <authorList>
            <person name="Zhuang K."/>
            <person name="Ran Y."/>
        </authorList>
    </citation>
    <scope>NUCLEOTIDE SEQUENCE [LARGE SCALE GENOMIC DNA]</scope>
    <source>
        <strain evidence="5 6">WCH-YHL-001</strain>
    </source>
</reference>
<dbReference type="EMBL" id="CP059399">
    <property type="protein sequence ID" value="QLY30265.1"/>
    <property type="molecule type" value="Genomic_DNA"/>
</dbReference>
<keyword evidence="2" id="KW-0418">Kinase</keyword>
<dbReference type="SUPFAM" id="SSF55781">
    <property type="entry name" value="GAF domain-like"/>
    <property type="match status" value="1"/>
</dbReference>
<dbReference type="InterPro" id="IPR011712">
    <property type="entry name" value="Sig_transdc_His_kin_sub3_dim/P"/>
</dbReference>
<dbReference type="SUPFAM" id="SSF55874">
    <property type="entry name" value="ATPase domain of HSP90 chaperone/DNA topoisomerase II/histidine kinase"/>
    <property type="match status" value="1"/>
</dbReference>
<dbReference type="GO" id="GO:0046983">
    <property type="term" value="F:protein dimerization activity"/>
    <property type="evidence" value="ECO:0007669"/>
    <property type="project" value="InterPro"/>
</dbReference>
<keyword evidence="1" id="KW-0808">Transferase</keyword>
<evidence type="ECO:0000256" key="1">
    <source>
        <dbReference type="ARBA" id="ARBA00022679"/>
    </source>
</evidence>
<gene>
    <name evidence="5" type="ORF">H0264_34820</name>
</gene>
<dbReference type="InterPro" id="IPR003594">
    <property type="entry name" value="HATPase_dom"/>
</dbReference>
<dbReference type="SMART" id="SM00065">
    <property type="entry name" value="GAF"/>
    <property type="match status" value="1"/>
</dbReference>
<dbReference type="InterPro" id="IPR029016">
    <property type="entry name" value="GAF-like_dom_sf"/>
</dbReference>
<dbReference type="Pfam" id="PF07730">
    <property type="entry name" value="HisKA_3"/>
    <property type="match status" value="1"/>
</dbReference>
<feature type="domain" description="GAF" evidence="4">
    <location>
        <begin position="35"/>
        <end position="186"/>
    </location>
</feature>
<evidence type="ECO:0000256" key="2">
    <source>
        <dbReference type="ARBA" id="ARBA00022777"/>
    </source>
</evidence>
<accession>A0A7D6ZP99</accession>
<keyword evidence="6" id="KW-1185">Reference proteome</keyword>
<dbReference type="Gene3D" id="3.30.450.40">
    <property type="match status" value="1"/>
</dbReference>
<dbReference type="Pfam" id="PF13185">
    <property type="entry name" value="GAF_2"/>
    <property type="match status" value="1"/>
</dbReference>
<dbReference type="GO" id="GO:0016020">
    <property type="term" value="C:membrane"/>
    <property type="evidence" value="ECO:0007669"/>
    <property type="project" value="InterPro"/>
</dbReference>
<name>A0A7D6ZP99_9NOCA</name>